<dbReference type="Pfam" id="PF01757">
    <property type="entry name" value="Acyl_transf_3"/>
    <property type="match status" value="1"/>
</dbReference>
<dbReference type="PANTHER" id="PTHR36927:SF4">
    <property type="entry name" value="BLR5718 PROTEIN"/>
    <property type="match status" value="1"/>
</dbReference>
<feature type="domain" description="Acyltransferase 3" evidence="2">
    <location>
        <begin position="101"/>
        <end position="488"/>
    </location>
</feature>
<reference evidence="3 4" key="1">
    <citation type="journal article" date="2023" name="Commun. Biol.">
        <title>Genome analysis of Parmales, the sister group of diatoms, reveals the evolutionary specialization of diatoms from phago-mixotrophs to photoautotrophs.</title>
        <authorList>
            <person name="Ban H."/>
            <person name="Sato S."/>
            <person name="Yoshikawa S."/>
            <person name="Yamada K."/>
            <person name="Nakamura Y."/>
            <person name="Ichinomiya M."/>
            <person name="Sato N."/>
            <person name="Blanc-Mathieu R."/>
            <person name="Endo H."/>
            <person name="Kuwata A."/>
            <person name="Ogata H."/>
        </authorList>
    </citation>
    <scope>NUCLEOTIDE SEQUENCE [LARGE SCALE GENOMIC DNA]</scope>
</reference>
<keyword evidence="1" id="KW-1133">Transmembrane helix</keyword>
<keyword evidence="4" id="KW-1185">Reference proteome</keyword>
<sequence>MADYVPDGPINPTGWSKKKASWIWGSLLTFTVVAQCIVPAIFIYVWCLAILVWVTFRTIFFLVKKDPTSPSTTLQNDTQAKLVEAGLGSSAVAPAPTERLLYLDNLKVFMTFIVIVHHQTCSLVGSGWYFNVGNYLNTFGVFGSSLLLLNQAYFMCMFFFISGYFTPSSFAKKGKYQFLKDKFIRLGIPYIIFSFGLSLLLGAEYTGAGFANTDGGVTLTPNPGPLWFVGWLLVFNSVYASIDHTTEPSAYKFPVPFTACNMLKWISGSIGISAFQLVLIVLTGGTFAFMPVTIGSLPYDCLAFYGGCVAKRNNLLQEGEGGLPYLMSQNRTKVYTMYILCVVYTMCAPQVYFNTVDGATTDGYQSTAVGLFGIIVVSGMVTVLSFPVMLDLFKTRFNFTGKWCKILAGSAYSAYIIHPFFVVSMTGAFLNIYNAYNEDNKIEFISHGAHNTTTSDTVLTNDQAWLWTGWIITSVVASVAAFFFAYWIREFPGAKKVL</sequence>
<feature type="transmembrane region" description="Helical" evidence="1">
    <location>
        <begin position="22"/>
        <end position="55"/>
    </location>
</feature>
<feature type="transmembrane region" description="Helical" evidence="1">
    <location>
        <begin position="263"/>
        <end position="282"/>
    </location>
</feature>
<dbReference type="InterPro" id="IPR002656">
    <property type="entry name" value="Acyl_transf_3_dom"/>
</dbReference>
<organism evidence="3 4">
    <name type="scientific">Tetraparma gracilis</name>
    <dbReference type="NCBI Taxonomy" id="2962635"/>
    <lineage>
        <taxon>Eukaryota</taxon>
        <taxon>Sar</taxon>
        <taxon>Stramenopiles</taxon>
        <taxon>Ochrophyta</taxon>
        <taxon>Bolidophyceae</taxon>
        <taxon>Parmales</taxon>
        <taxon>Triparmaceae</taxon>
        <taxon>Tetraparma</taxon>
    </lineage>
</organism>
<dbReference type="InterPro" id="IPR050623">
    <property type="entry name" value="Glucan_succinyl_AcylTrfase"/>
</dbReference>
<feature type="transmembrane region" description="Helical" evidence="1">
    <location>
        <begin position="335"/>
        <end position="353"/>
    </location>
</feature>
<feature type="transmembrane region" description="Helical" evidence="1">
    <location>
        <begin position="108"/>
        <end position="130"/>
    </location>
</feature>
<dbReference type="PANTHER" id="PTHR36927">
    <property type="entry name" value="BLR4337 PROTEIN"/>
    <property type="match status" value="1"/>
</dbReference>
<evidence type="ECO:0000313" key="3">
    <source>
        <dbReference type="EMBL" id="GMI40793.1"/>
    </source>
</evidence>
<evidence type="ECO:0000256" key="1">
    <source>
        <dbReference type="SAM" id="Phobius"/>
    </source>
</evidence>
<dbReference type="Proteomes" id="UP001165060">
    <property type="component" value="Unassembled WGS sequence"/>
</dbReference>
<feature type="transmembrane region" description="Helical" evidence="1">
    <location>
        <begin position="464"/>
        <end position="488"/>
    </location>
</feature>
<accession>A0ABQ6N5B2</accession>
<evidence type="ECO:0000259" key="2">
    <source>
        <dbReference type="Pfam" id="PF01757"/>
    </source>
</evidence>
<evidence type="ECO:0000313" key="4">
    <source>
        <dbReference type="Proteomes" id="UP001165060"/>
    </source>
</evidence>
<feature type="transmembrane region" description="Helical" evidence="1">
    <location>
        <begin position="411"/>
        <end position="433"/>
    </location>
</feature>
<comment type="caution">
    <text evidence="3">The sequence shown here is derived from an EMBL/GenBank/DDBJ whole genome shotgun (WGS) entry which is preliminary data.</text>
</comment>
<gene>
    <name evidence="3" type="ORF">TeGR_g12208</name>
</gene>
<dbReference type="EMBL" id="BRYB01002179">
    <property type="protein sequence ID" value="GMI40793.1"/>
    <property type="molecule type" value="Genomic_DNA"/>
</dbReference>
<feature type="transmembrane region" description="Helical" evidence="1">
    <location>
        <begin position="288"/>
        <end position="308"/>
    </location>
</feature>
<feature type="transmembrane region" description="Helical" evidence="1">
    <location>
        <begin position="142"/>
        <end position="165"/>
    </location>
</feature>
<proteinExistence type="predicted"/>
<keyword evidence="1" id="KW-0812">Transmembrane</keyword>
<name>A0ABQ6N5B2_9STRA</name>
<keyword evidence="1" id="KW-0472">Membrane</keyword>
<feature type="transmembrane region" description="Helical" evidence="1">
    <location>
        <begin position="186"/>
        <end position="205"/>
    </location>
</feature>
<feature type="transmembrane region" description="Helical" evidence="1">
    <location>
        <begin position="225"/>
        <end position="242"/>
    </location>
</feature>
<protein>
    <recommendedName>
        <fullName evidence="2">Acyltransferase 3 domain-containing protein</fullName>
    </recommendedName>
</protein>
<feature type="transmembrane region" description="Helical" evidence="1">
    <location>
        <begin position="368"/>
        <end position="390"/>
    </location>
</feature>